<organism evidence="2 3">
    <name type="scientific">Halosimplex aquaticum</name>
    <dbReference type="NCBI Taxonomy" id="3026162"/>
    <lineage>
        <taxon>Archaea</taxon>
        <taxon>Methanobacteriati</taxon>
        <taxon>Methanobacteriota</taxon>
        <taxon>Stenosarchaea group</taxon>
        <taxon>Halobacteria</taxon>
        <taxon>Halobacteriales</taxon>
        <taxon>Haloarculaceae</taxon>
        <taxon>Halosimplex</taxon>
    </lineage>
</organism>
<comment type="caution">
    <text evidence="2">The sequence shown here is derived from an EMBL/GenBank/DDBJ whole genome shotgun (WGS) entry which is preliminary data.</text>
</comment>
<reference evidence="2 3" key="1">
    <citation type="journal article" date="2019" name="Int. J. Syst. Evol. Microbiol.">
        <title>The Global Catalogue of Microorganisms (GCM) 10K type strain sequencing project: providing services to taxonomists for standard genome sequencing and annotation.</title>
        <authorList>
            <consortium name="The Broad Institute Genomics Platform"/>
            <consortium name="The Broad Institute Genome Sequencing Center for Infectious Disease"/>
            <person name="Wu L."/>
            <person name="Ma J."/>
        </authorList>
    </citation>
    <scope>NUCLEOTIDE SEQUENCE [LARGE SCALE GENOMIC DNA]</scope>
    <source>
        <strain evidence="2 3">XZYJT29</strain>
    </source>
</reference>
<keyword evidence="3" id="KW-1185">Reference proteome</keyword>
<dbReference type="InterPro" id="IPR025420">
    <property type="entry name" value="DUF4143"/>
</dbReference>
<dbReference type="AlphaFoldDB" id="A0ABD5Y6U8"/>
<evidence type="ECO:0000313" key="3">
    <source>
        <dbReference type="Proteomes" id="UP001596432"/>
    </source>
</evidence>
<dbReference type="RefSeq" id="WP_382262010.1">
    <property type="nucleotide sequence ID" value="NZ_JBHTAS010000003.1"/>
</dbReference>
<accession>A0ABD5Y6U8</accession>
<dbReference type="Proteomes" id="UP001596432">
    <property type="component" value="Unassembled WGS sequence"/>
</dbReference>
<dbReference type="EMBL" id="JBHTAS010000003">
    <property type="protein sequence ID" value="MFC7143142.1"/>
    <property type="molecule type" value="Genomic_DNA"/>
</dbReference>
<name>A0ABD5Y6U8_9EURY</name>
<proteinExistence type="predicted"/>
<dbReference type="Pfam" id="PF13635">
    <property type="entry name" value="DUF4143"/>
    <property type="match status" value="1"/>
</dbReference>
<gene>
    <name evidence="2" type="ORF">ACFQMA_25445</name>
</gene>
<evidence type="ECO:0000313" key="2">
    <source>
        <dbReference type="EMBL" id="MFC7143142.1"/>
    </source>
</evidence>
<evidence type="ECO:0000259" key="1">
    <source>
        <dbReference type="Pfam" id="PF13635"/>
    </source>
</evidence>
<protein>
    <submittedName>
        <fullName evidence="2">DUF4143 domain-containing protein</fullName>
    </submittedName>
</protein>
<feature type="domain" description="DUF4143" evidence="1">
    <location>
        <begin position="153"/>
        <end position="304"/>
    </location>
</feature>
<sequence length="423" mass="48212">MPFERVWDKQVTRLSIASLHENIELYTLGFADFLRLRHRDVVLAPPSERFDGTSVRNALYEAMDQSTPERFASEVETQQQDAIVEATTARREIANYCTTGGAVTLRLAGSGIDIEEEQYVDVIRGRGDFDFKALQEETFSECREGLLRAATNLRGIKDGLGLERFFALTAHEHPTQDVAFDDLVDTLDIDRRTLRDKYLSILSRLHLLSPSQEYDNQRPRQIRFYLRDPGLTNAVCRTNLTDVLRREPGLQEALAKSTAFDQTIRLSCELNHQDDPKRGLVKFWPGSKGSVDFVVKLNGTPVPILWSFNEGINELRRSIDTPDFDALQDFLGGSASDSERDPIDELLYMPVSDNTVRRRREYIQKDSYEGYMDEDETSVIDGAPSFGILLTNARSAPERGVEIYDEGPKPIIQIPLWTYLRFM</sequence>